<dbReference type="GO" id="GO:0008270">
    <property type="term" value="F:zinc ion binding"/>
    <property type="evidence" value="ECO:0007669"/>
    <property type="project" value="UniProtKB-KW"/>
</dbReference>
<dbReference type="InterPro" id="IPR000571">
    <property type="entry name" value="Znf_CCCH"/>
</dbReference>
<feature type="compositionally biased region" description="Gly residues" evidence="2">
    <location>
        <begin position="48"/>
        <end position="63"/>
    </location>
</feature>
<keyword evidence="1" id="KW-0863">Zinc-finger</keyword>
<keyword evidence="1" id="KW-0862">Zinc</keyword>
<accession>A0A1Y2J5K9</accession>
<feature type="region of interest" description="Disordered" evidence="2">
    <location>
        <begin position="1"/>
        <end position="149"/>
    </location>
</feature>
<sequence length="149" mass="15739">MPWPRCKFYDDDGRPVGRGCLKGSECRFVHPGDPRWDNAPKPKTSFGPRGGGPSRGGGRGGGDPPQRDGGWSQRASTSGGGGAGGSWAQDASSSNAARWERAGVGVRPLPHLPPLPPPPRGARLKTAGAHQPAAGVHRRLRHRHRPPMV</sequence>
<reference evidence="4 5" key="1">
    <citation type="journal article" date="2015" name="Biotechnol. Biofuels">
        <title>Enhanced degradation of softwood versus hardwood by the white-rot fungus Pycnoporus coccineus.</title>
        <authorList>
            <person name="Couturier M."/>
            <person name="Navarro D."/>
            <person name="Chevret D."/>
            <person name="Henrissat B."/>
            <person name="Piumi F."/>
            <person name="Ruiz-Duenas F.J."/>
            <person name="Martinez A.T."/>
            <person name="Grigoriev I.V."/>
            <person name="Riley R."/>
            <person name="Lipzen A."/>
            <person name="Berrin J.G."/>
            <person name="Master E.R."/>
            <person name="Rosso M.N."/>
        </authorList>
    </citation>
    <scope>NUCLEOTIDE SEQUENCE [LARGE SCALE GENOMIC DNA]</scope>
    <source>
        <strain evidence="4 5">BRFM310</strain>
    </source>
</reference>
<dbReference type="PROSITE" id="PS50103">
    <property type="entry name" value="ZF_C3H1"/>
    <property type="match status" value="1"/>
</dbReference>
<feature type="compositionally biased region" description="Pro residues" evidence="2">
    <location>
        <begin position="110"/>
        <end position="120"/>
    </location>
</feature>
<evidence type="ECO:0000256" key="1">
    <source>
        <dbReference type="PROSITE-ProRule" id="PRU00723"/>
    </source>
</evidence>
<keyword evidence="5" id="KW-1185">Reference proteome</keyword>
<proteinExistence type="predicted"/>
<feature type="compositionally biased region" description="Basic residues" evidence="2">
    <location>
        <begin position="136"/>
        <end position="149"/>
    </location>
</feature>
<feature type="zinc finger region" description="C3H1-type" evidence="1">
    <location>
        <begin position="1"/>
        <end position="33"/>
    </location>
</feature>
<evidence type="ECO:0000313" key="5">
    <source>
        <dbReference type="Proteomes" id="UP000193067"/>
    </source>
</evidence>
<evidence type="ECO:0000256" key="2">
    <source>
        <dbReference type="SAM" id="MobiDB-lite"/>
    </source>
</evidence>
<organism evidence="4 5">
    <name type="scientific">Trametes coccinea (strain BRFM310)</name>
    <name type="common">Pycnoporus coccineus</name>
    <dbReference type="NCBI Taxonomy" id="1353009"/>
    <lineage>
        <taxon>Eukaryota</taxon>
        <taxon>Fungi</taxon>
        <taxon>Dikarya</taxon>
        <taxon>Basidiomycota</taxon>
        <taxon>Agaricomycotina</taxon>
        <taxon>Agaricomycetes</taxon>
        <taxon>Polyporales</taxon>
        <taxon>Polyporaceae</taxon>
        <taxon>Trametes</taxon>
    </lineage>
</organism>
<evidence type="ECO:0000259" key="3">
    <source>
        <dbReference type="PROSITE" id="PS50103"/>
    </source>
</evidence>
<dbReference type="EMBL" id="KZ084086">
    <property type="protein sequence ID" value="OSD08646.1"/>
    <property type="molecule type" value="Genomic_DNA"/>
</dbReference>
<gene>
    <name evidence="4" type="ORF">PYCCODRAFT_41598</name>
</gene>
<feature type="compositionally biased region" description="Basic and acidic residues" evidence="2">
    <location>
        <begin position="24"/>
        <end position="40"/>
    </location>
</feature>
<keyword evidence="1" id="KW-0479">Metal-binding</keyword>
<name>A0A1Y2J5K9_TRAC3</name>
<evidence type="ECO:0000313" key="4">
    <source>
        <dbReference type="EMBL" id="OSD08646.1"/>
    </source>
</evidence>
<dbReference type="AlphaFoldDB" id="A0A1Y2J5K9"/>
<dbReference type="Proteomes" id="UP000193067">
    <property type="component" value="Unassembled WGS sequence"/>
</dbReference>
<dbReference type="OrthoDB" id="2755196at2759"/>
<protein>
    <recommendedName>
        <fullName evidence="3">C3H1-type domain-containing protein</fullName>
    </recommendedName>
</protein>
<feature type="domain" description="C3H1-type" evidence="3">
    <location>
        <begin position="1"/>
        <end position="33"/>
    </location>
</feature>